<dbReference type="EMBL" id="FOZV01000005">
    <property type="protein sequence ID" value="SFS78493.1"/>
    <property type="molecule type" value="Genomic_DNA"/>
</dbReference>
<dbReference type="GO" id="GO:0003677">
    <property type="term" value="F:DNA binding"/>
    <property type="evidence" value="ECO:0007669"/>
    <property type="project" value="InterPro"/>
</dbReference>
<gene>
    <name evidence="2" type="ORF">SAMN05192570_2611</name>
</gene>
<accession>A0A1I6SNG7</accession>
<evidence type="ECO:0000313" key="3">
    <source>
        <dbReference type="Proteomes" id="UP000198788"/>
    </source>
</evidence>
<dbReference type="RefSeq" id="WP_092311466.1">
    <property type="nucleotide sequence ID" value="NZ_FOZV01000005.1"/>
</dbReference>
<sequence>MAADSPEKLSDARSIGQAARAVRRARRMTAQQVATAMHLPLRTYEYFEAGSGRPNLDYVHRFAAATDCDPWALLLAPALGSIEFARRTADSKLMLIFLIALGEFEQSMQERMLALDPRALIEAFTDTFRRLEADSRLREQEAASWLSGARGRFAGRPPEDPS</sequence>
<dbReference type="InterPro" id="IPR010982">
    <property type="entry name" value="Lambda_DNA-bd_dom_sf"/>
</dbReference>
<dbReference type="PROSITE" id="PS50943">
    <property type="entry name" value="HTH_CROC1"/>
    <property type="match status" value="1"/>
</dbReference>
<dbReference type="Gene3D" id="1.10.260.40">
    <property type="entry name" value="lambda repressor-like DNA-binding domains"/>
    <property type="match status" value="1"/>
</dbReference>
<dbReference type="SUPFAM" id="SSF47413">
    <property type="entry name" value="lambda repressor-like DNA-binding domains"/>
    <property type="match status" value="1"/>
</dbReference>
<feature type="domain" description="HTH cro/C1-type" evidence="1">
    <location>
        <begin position="20"/>
        <end position="74"/>
    </location>
</feature>
<protein>
    <recommendedName>
        <fullName evidence="1">HTH cro/C1-type domain-containing protein</fullName>
    </recommendedName>
</protein>
<dbReference type="AlphaFoldDB" id="A0A1I6SNG7"/>
<evidence type="ECO:0000313" key="2">
    <source>
        <dbReference type="EMBL" id="SFS78493.1"/>
    </source>
</evidence>
<reference evidence="3" key="1">
    <citation type="submission" date="2016-10" db="EMBL/GenBank/DDBJ databases">
        <authorList>
            <person name="Varghese N."/>
            <person name="Submissions S."/>
        </authorList>
    </citation>
    <scope>NUCLEOTIDE SEQUENCE [LARGE SCALE GENOMIC DNA]</scope>
    <source>
        <strain evidence="3">CGMCC 1.10683</strain>
    </source>
</reference>
<keyword evidence="3" id="KW-1185">Reference proteome</keyword>
<name>A0A1I6SNG7_9CAUL</name>
<proteinExistence type="predicted"/>
<dbReference type="SMART" id="SM00530">
    <property type="entry name" value="HTH_XRE"/>
    <property type="match status" value="1"/>
</dbReference>
<dbReference type="Proteomes" id="UP000198788">
    <property type="component" value="Unassembled WGS sequence"/>
</dbReference>
<organism evidence="2 3">
    <name type="scientific">Brevundimonas viscosa</name>
    <dbReference type="NCBI Taxonomy" id="871741"/>
    <lineage>
        <taxon>Bacteria</taxon>
        <taxon>Pseudomonadati</taxon>
        <taxon>Pseudomonadota</taxon>
        <taxon>Alphaproteobacteria</taxon>
        <taxon>Caulobacterales</taxon>
        <taxon>Caulobacteraceae</taxon>
        <taxon>Brevundimonas</taxon>
    </lineage>
</organism>
<evidence type="ECO:0000259" key="1">
    <source>
        <dbReference type="PROSITE" id="PS50943"/>
    </source>
</evidence>
<dbReference type="OrthoDB" id="7477536at2"/>
<dbReference type="STRING" id="871741.SAMN05192570_2611"/>
<dbReference type="InterPro" id="IPR001387">
    <property type="entry name" value="Cro/C1-type_HTH"/>
</dbReference>